<accession>X1UMK0</accession>
<organism evidence="1">
    <name type="scientific">marine sediment metagenome</name>
    <dbReference type="NCBI Taxonomy" id="412755"/>
    <lineage>
        <taxon>unclassified sequences</taxon>
        <taxon>metagenomes</taxon>
        <taxon>ecological metagenomes</taxon>
    </lineage>
</organism>
<evidence type="ECO:0008006" key="2">
    <source>
        <dbReference type="Google" id="ProtNLM"/>
    </source>
</evidence>
<name>X1UMK0_9ZZZZ</name>
<protein>
    <recommendedName>
        <fullName evidence="2">SDR family oxidoreductase</fullName>
    </recommendedName>
</protein>
<feature type="non-terminal residue" evidence="1">
    <location>
        <position position="1"/>
    </location>
</feature>
<gene>
    <name evidence="1" type="ORF">S12H4_62438</name>
</gene>
<sequence length="65" mass="7231">NMIGDYAAKRNMEVKDVKPYFEKIIPLGRLCNIEDIAKTAVFYASDDASYMTGQSINITGGTIMH</sequence>
<reference evidence="1" key="1">
    <citation type="journal article" date="2014" name="Front. Microbiol.">
        <title>High frequency of phylogenetically diverse reductive dehalogenase-homologous genes in deep subseafloor sedimentary metagenomes.</title>
        <authorList>
            <person name="Kawai M."/>
            <person name="Futagami T."/>
            <person name="Toyoda A."/>
            <person name="Takaki Y."/>
            <person name="Nishi S."/>
            <person name="Hori S."/>
            <person name="Arai W."/>
            <person name="Tsubouchi T."/>
            <person name="Morono Y."/>
            <person name="Uchiyama I."/>
            <person name="Ito T."/>
            <person name="Fujiyama A."/>
            <person name="Inagaki F."/>
            <person name="Takami H."/>
        </authorList>
    </citation>
    <scope>NUCLEOTIDE SEQUENCE</scope>
    <source>
        <strain evidence="1">Expedition CK06-06</strain>
    </source>
</reference>
<dbReference type="InterPro" id="IPR002347">
    <property type="entry name" value="SDR_fam"/>
</dbReference>
<comment type="caution">
    <text evidence="1">The sequence shown here is derived from an EMBL/GenBank/DDBJ whole genome shotgun (WGS) entry which is preliminary data.</text>
</comment>
<dbReference type="InterPro" id="IPR036291">
    <property type="entry name" value="NAD(P)-bd_dom_sf"/>
</dbReference>
<dbReference type="EMBL" id="BARW01041886">
    <property type="protein sequence ID" value="GAJ18749.1"/>
    <property type="molecule type" value="Genomic_DNA"/>
</dbReference>
<dbReference type="SUPFAM" id="SSF51735">
    <property type="entry name" value="NAD(P)-binding Rossmann-fold domains"/>
    <property type="match status" value="1"/>
</dbReference>
<dbReference type="Pfam" id="PF13561">
    <property type="entry name" value="adh_short_C2"/>
    <property type="match status" value="1"/>
</dbReference>
<proteinExistence type="predicted"/>
<dbReference type="AlphaFoldDB" id="X1UMK0"/>
<dbReference type="Gene3D" id="3.40.50.720">
    <property type="entry name" value="NAD(P)-binding Rossmann-like Domain"/>
    <property type="match status" value="1"/>
</dbReference>
<evidence type="ECO:0000313" key="1">
    <source>
        <dbReference type="EMBL" id="GAJ18749.1"/>
    </source>
</evidence>